<evidence type="ECO:0000256" key="1">
    <source>
        <dbReference type="SAM" id="Phobius"/>
    </source>
</evidence>
<sequence>MTLFRLPVSRSLPPTGAFWERYAGGDPDALTPAFLLHVLYGVGGGVAFAVVGRALRGRELTTTLAAGVLYGLVLSVFGVRVVLGRLLGMELDHDEAVVFHAGHVVYGLTVGIWFGTREPHDGR</sequence>
<keyword evidence="3" id="KW-1185">Reference proteome</keyword>
<dbReference type="EMBL" id="LOPU01000016">
    <property type="protein sequence ID" value="KTG11051.1"/>
    <property type="molecule type" value="Genomic_DNA"/>
</dbReference>
<dbReference type="Proteomes" id="UP000054387">
    <property type="component" value="Unassembled WGS sequence"/>
</dbReference>
<organism evidence="2 3">
    <name type="scientific">Haloprofundus marisrubri</name>
    <dbReference type="NCBI Taxonomy" id="1514971"/>
    <lineage>
        <taxon>Archaea</taxon>
        <taxon>Methanobacteriati</taxon>
        <taxon>Methanobacteriota</taxon>
        <taxon>Stenosarchaea group</taxon>
        <taxon>Halobacteria</taxon>
        <taxon>Halobacteriales</taxon>
        <taxon>Haloferacaceae</taxon>
        <taxon>Haloprofundus</taxon>
    </lineage>
</organism>
<proteinExistence type="predicted"/>
<keyword evidence="1" id="KW-1133">Transmembrane helix</keyword>
<accession>A0A0W1RCE2</accession>
<keyword evidence="1" id="KW-0472">Membrane</keyword>
<gene>
    <name evidence="2" type="ORF">AUR64_06470</name>
</gene>
<name>A0A0W1RCE2_9EURY</name>
<keyword evidence="1" id="KW-0812">Transmembrane</keyword>
<reference evidence="2 3" key="1">
    <citation type="submission" date="2015-12" db="EMBL/GenBank/DDBJ databases">
        <title>Haloprofundus marisrubri gen. nov., sp. nov., an extremely halophilic archaeon isolated from the Discovery deep brine-seawater interface in the Red Sea.</title>
        <authorList>
            <person name="Zhang G."/>
            <person name="Stingl U."/>
            <person name="Rashid M."/>
        </authorList>
    </citation>
    <scope>NUCLEOTIDE SEQUENCE [LARGE SCALE GENOMIC DNA]</scope>
    <source>
        <strain evidence="2 3">SB9</strain>
    </source>
</reference>
<protein>
    <submittedName>
        <fullName evidence="2">Uncharacterized protein</fullName>
    </submittedName>
</protein>
<comment type="caution">
    <text evidence="2">The sequence shown here is derived from an EMBL/GenBank/DDBJ whole genome shotgun (WGS) entry which is preliminary data.</text>
</comment>
<feature type="transmembrane region" description="Helical" evidence="1">
    <location>
        <begin position="96"/>
        <end position="115"/>
    </location>
</feature>
<feature type="transmembrane region" description="Helical" evidence="1">
    <location>
        <begin position="63"/>
        <end position="84"/>
    </location>
</feature>
<evidence type="ECO:0000313" key="2">
    <source>
        <dbReference type="EMBL" id="KTG11051.1"/>
    </source>
</evidence>
<dbReference type="AlphaFoldDB" id="A0A0W1RCE2"/>
<evidence type="ECO:0000313" key="3">
    <source>
        <dbReference type="Proteomes" id="UP000054387"/>
    </source>
</evidence>
<feature type="transmembrane region" description="Helical" evidence="1">
    <location>
        <begin position="29"/>
        <end position="51"/>
    </location>
</feature>
<dbReference type="STRING" id="1514971.AUR64_06470"/>